<sequence length="325" mass="35078">MCRGDVSASAGRGGALSQRRGYLSDAQWALIEPLLPEPSVGGRPEKHPGREIVIGTLYVVRSGCCLRIHRRGRRCTGTSPHGKRPVSPRSSWPCRWPKPGCGPAGSRNPRRGSSTRSQSKAPTPSAPTAAAMRRARKIYGRKRFIVTDALGLRRRARRPRGELAGSRRHEAGLARPLCGDADPACLRRSRLRRKLVDWAETLSRVSRSARNAVTSPFQRGALALAGSRQLMPGSPAESEQNREGRPPWAWPEPAHGLRHRRRLTPVPSAGAGGAGLSTTRCPASGVVPSRRSRGRGSAGGPAAPGVSAPVSRTRRPRRGKRRPGR</sequence>
<dbReference type="PANTHER" id="PTHR30007">
    <property type="entry name" value="PHP DOMAIN PROTEIN"/>
    <property type="match status" value="1"/>
</dbReference>
<dbReference type="Proteomes" id="UP001183643">
    <property type="component" value="Unassembled WGS sequence"/>
</dbReference>
<feature type="compositionally biased region" description="Basic residues" evidence="1">
    <location>
        <begin position="312"/>
        <end position="325"/>
    </location>
</feature>
<dbReference type="EMBL" id="JAVDYB010000001">
    <property type="protein sequence ID" value="MDR7277218.1"/>
    <property type="molecule type" value="Genomic_DNA"/>
</dbReference>
<keyword evidence="4" id="KW-1185">Reference proteome</keyword>
<gene>
    <name evidence="3" type="ORF">J2S41_003996</name>
</gene>
<proteinExistence type="predicted"/>
<evidence type="ECO:0000313" key="4">
    <source>
        <dbReference type="Proteomes" id="UP001183643"/>
    </source>
</evidence>
<feature type="compositionally biased region" description="Low complexity" evidence="1">
    <location>
        <begin position="119"/>
        <end position="131"/>
    </location>
</feature>
<dbReference type="InterPro" id="IPR025161">
    <property type="entry name" value="IS402-like_dom"/>
</dbReference>
<reference evidence="3" key="1">
    <citation type="submission" date="2023-07" db="EMBL/GenBank/DDBJ databases">
        <title>Sequencing the genomes of 1000 actinobacteria strains.</title>
        <authorList>
            <person name="Klenk H.-P."/>
        </authorList>
    </citation>
    <scope>NUCLEOTIDE SEQUENCE</scope>
    <source>
        <strain evidence="3">DSM 44707</strain>
    </source>
</reference>
<evidence type="ECO:0000259" key="2">
    <source>
        <dbReference type="Pfam" id="PF13340"/>
    </source>
</evidence>
<dbReference type="PANTHER" id="PTHR30007:SF0">
    <property type="entry name" value="TRANSPOSASE"/>
    <property type="match status" value="1"/>
</dbReference>
<dbReference type="AlphaFoldDB" id="A0AAE3YRP1"/>
<evidence type="ECO:0000313" key="3">
    <source>
        <dbReference type="EMBL" id="MDR7277218.1"/>
    </source>
</evidence>
<feature type="compositionally biased region" description="Low complexity" evidence="1">
    <location>
        <begin position="300"/>
        <end position="311"/>
    </location>
</feature>
<protein>
    <submittedName>
        <fullName evidence="3">Transposase</fullName>
    </submittedName>
</protein>
<feature type="domain" description="Insertion element IS402-like" evidence="2">
    <location>
        <begin position="23"/>
        <end position="64"/>
    </location>
</feature>
<accession>A0AAE3YRP1</accession>
<dbReference type="Pfam" id="PF13340">
    <property type="entry name" value="DUF4096"/>
    <property type="match status" value="1"/>
</dbReference>
<name>A0AAE3YRP1_9ACTN</name>
<organism evidence="3 4">
    <name type="scientific">Catenuloplanes atrovinosus</name>
    <dbReference type="NCBI Taxonomy" id="137266"/>
    <lineage>
        <taxon>Bacteria</taxon>
        <taxon>Bacillati</taxon>
        <taxon>Actinomycetota</taxon>
        <taxon>Actinomycetes</taxon>
        <taxon>Micromonosporales</taxon>
        <taxon>Micromonosporaceae</taxon>
        <taxon>Catenuloplanes</taxon>
    </lineage>
</organism>
<feature type="region of interest" description="Disordered" evidence="1">
    <location>
        <begin position="73"/>
        <end position="131"/>
    </location>
</feature>
<comment type="caution">
    <text evidence="3">The sequence shown here is derived from an EMBL/GenBank/DDBJ whole genome shotgun (WGS) entry which is preliminary data.</text>
</comment>
<feature type="region of interest" description="Disordered" evidence="1">
    <location>
        <begin position="224"/>
        <end position="325"/>
    </location>
</feature>
<evidence type="ECO:0000256" key="1">
    <source>
        <dbReference type="SAM" id="MobiDB-lite"/>
    </source>
</evidence>